<dbReference type="Proteomes" id="UP000184509">
    <property type="component" value="Unassembled WGS sequence"/>
</dbReference>
<dbReference type="RefSeq" id="WP_073401109.1">
    <property type="nucleotide sequence ID" value="NZ_FQTV01000007.1"/>
</dbReference>
<dbReference type="PANTHER" id="PTHR47396:SF1">
    <property type="entry name" value="ATP-DEPENDENT HELICASE IRC3-RELATED"/>
    <property type="match status" value="1"/>
</dbReference>
<dbReference type="GO" id="GO:0005524">
    <property type="term" value="F:ATP binding"/>
    <property type="evidence" value="ECO:0007669"/>
    <property type="project" value="InterPro"/>
</dbReference>
<keyword evidence="3" id="KW-0547">Nucleotide-binding</keyword>
<dbReference type="PROSITE" id="PS51194">
    <property type="entry name" value="HELICASE_CTER"/>
    <property type="match status" value="1"/>
</dbReference>
<evidence type="ECO:0000259" key="1">
    <source>
        <dbReference type="PROSITE" id="PS51192"/>
    </source>
</evidence>
<dbReference type="InterPro" id="IPR006935">
    <property type="entry name" value="Helicase/UvrB_N"/>
</dbReference>
<organism evidence="3 4">
    <name type="scientific">Bacteroides luti</name>
    <dbReference type="NCBI Taxonomy" id="1297750"/>
    <lineage>
        <taxon>Bacteria</taxon>
        <taxon>Pseudomonadati</taxon>
        <taxon>Bacteroidota</taxon>
        <taxon>Bacteroidia</taxon>
        <taxon>Bacteroidales</taxon>
        <taxon>Bacteroidaceae</taxon>
        <taxon>Bacteroides</taxon>
    </lineage>
</organism>
<dbReference type="PROSITE" id="PS51192">
    <property type="entry name" value="HELICASE_ATP_BIND_1"/>
    <property type="match status" value="1"/>
</dbReference>
<dbReference type="GO" id="GO:0004386">
    <property type="term" value="F:helicase activity"/>
    <property type="evidence" value="ECO:0007669"/>
    <property type="project" value="UniProtKB-KW"/>
</dbReference>
<evidence type="ECO:0000313" key="4">
    <source>
        <dbReference type="Proteomes" id="UP000184509"/>
    </source>
</evidence>
<dbReference type="AlphaFoldDB" id="A0A1M5ATC4"/>
<dbReference type="GO" id="GO:0005829">
    <property type="term" value="C:cytosol"/>
    <property type="evidence" value="ECO:0007669"/>
    <property type="project" value="TreeGrafter"/>
</dbReference>
<dbReference type="Pfam" id="PF00271">
    <property type="entry name" value="Helicase_C"/>
    <property type="match status" value="1"/>
</dbReference>
<sequence length="845" mass="98344">MSEDADFLRSLGLLPMEEKKSKTSSGANNKKIIKDKIIKPISCESILSIDFNNLFQNNENLRDYQINAKKNIYKKWTEINNIMFQMPTGTGKTVLFTSIIKDLLSLNISLKILVIAHRVELINQISETLNHKYCITHGIIQGSTEQHLNRSVQVASIQTFMSEKTQGRLNNTNFDFIIIDEAHHSVAAGYKKLWRLYPNARKLGLTATPCRLNKQSFTELFDDIIISPSISDFIEKGHLSLYDYISIRPDSTIQQEIESIDHFIGGDYADKELEKHLDKDKIRAKLWEAYTQHAKGKKGIIYAINRKHCENICTLFKNKGVNIVQIDSKTSSKDRTMYVQLFKAGEIDVIVNVDIFSEGFDCPEVEFIQLARPTKSLAKFLQQVGRGLRPTHLKEKTIILDNVGLYNRFGLPEAKRKWHYHFLGKDIPEENYSNIKKMTSRYRESDLSEDNEEMIIVRSSKKFIQDKKEAQLIKESLPIPFTQNGLKGLKDILGNIILEARYIKISQFNNGYAIFQPQNKRYGLLNSAGKIYLLANYYNIKFNKKASCYMIQETIYSYPYFLFGEKLQKFDSCEKWGKYKIFNDKYLFRENEKDIEDISHFSEDRKRVFIEKSCSIVHIDGRNESFIKYQDLSPNNWFFSLIDSSNHLNLYNQDLQFITSDYSEITSYKSCIVLKKGELSGVFNPISLENIIPLEEGILKVLNSYIQRMNSENLFIYRLNLDNYYEDNNYYSLAETADLVAIFSRDSDAYLRASSLTSINEIDDHIEFINKDTTYSMFNKEGNLILENYIPIKVAGKQNNNYRILQYKDYTIVKYYKSNITKRIEGIPTNDGKRYAYSFNNYKHY</sequence>
<keyword evidence="3" id="KW-0378">Hydrolase</keyword>
<proteinExistence type="predicted"/>
<dbReference type="GO" id="GO:0003677">
    <property type="term" value="F:DNA binding"/>
    <property type="evidence" value="ECO:0007669"/>
    <property type="project" value="InterPro"/>
</dbReference>
<gene>
    <name evidence="3" type="ORF">SAMN05444405_10791</name>
</gene>
<dbReference type="Gene3D" id="3.40.50.300">
    <property type="entry name" value="P-loop containing nucleotide triphosphate hydrolases"/>
    <property type="match status" value="2"/>
</dbReference>
<dbReference type="SMART" id="SM00490">
    <property type="entry name" value="HELICc"/>
    <property type="match status" value="1"/>
</dbReference>
<dbReference type="InterPro" id="IPR001650">
    <property type="entry name" value="Helicase_C-like"/>
</dbReference>
<reference evidence="3 4" key="1">
    <citation type="submission" date="2016-11" db="EMBL/GenBank/DDBJ databases">
        <authorList>
            <person name="Jaros S."/>
            <person name="Januszkiewicz K."/>
            <person name="Wedrychowicz H."/>
        </authorList>
    </citation>
    <scope>NUCLEOTIDE SEQUENCE [LARGE SCALE GENOMIC DNA]</scope>
    <source>
        <strain evidence="3 4">DSM 26991</strain>
    </source>
</reference>
<name>A0A1M5ATC4_9BACE</name>
<dbReference type="PANTHER" id="PTHR47396">
    <property type="entry name" value="TYPE I RESTRICTION ENZYME ECOKI R PROTEIN"/>
    <property type="match status" value="1"/>
</dbReference>
<dbReference type="Pfam" id="PF04851">
    <property type="entry name" value="ResIII"/>
    <property type="match status" value="1"/>
</dbReference>
<dbReference type="SUPFAM" id="SSF52540">
    <property type="entry name" value="P-loop containing nucleoside triphosphate hydrolases"/>
    <property type="match status" value="1"/>
</dbReference>
<keyword evidence="4" id="KW-1185">Reference proteome</keyword>
<protein>
    <submittedName>
        <fullName evidence="3">Superfamily II DNA or RNA helicase</fullName>
    </submittedName>
</protein>
<dbReference type="GO" id="GO:0016787">
    <property type="term" value="F:hydrolase activity"/>
    <property type="evidence" value="ECO:0007669"/>
    <property type="project" value="InterPro"/>
</dbReference>
<dbReference type="SMART" id="SM00487">
    <property type="entry name" value="DEXDc"/>
    <property type="match status" value="1"/>
</dbReference>
<evidence type="ECO:0000313" key="3">
    <source>
        <dbReference type="EMBL" id="SHF33501.1"/>
    </source>
</evidence>
<dbReference type="OrthoDB" id="9759819at2"/>
<dbReference type="InterPro" id="IPR027417">
    <property type="entry name" value="P-loop_NTPase"/>
</dbReference>
<keyword evidence="3" id="KW-0067">ATP-binding</keyword>
<evidence type="ECO:0000259" key="2">
    <source>
        <dbReference type="PROSITE" id="PS51194"/>
    </source>
</evidence>
<accession>A0A1M5ATC4</accession>
<dbReference type="InterPro" id="IPR050742">
    <property type="entry name" value="Helicase_Restrict-Modif_Enz"/>
</dbReference>
<dbReference type="InterPro" id="IPR014001">
    <property type="entry name" value="Helicase_ATP-bd"/>
</dbReference>
<dbReference type="STRING" id="1297750.SAMN05444405_10791"/>
<feature type="domain" description="Helicase C-terminal" evidence="2">
    <location>
        <begin position="272"/>
        <end position="439"/>
    </location>
</feature>
<dbReference type="EMBL" id="FQTV01000007">
    <property type="protein sequence ID" value="SHF33501.1"/>
    <property type="molecule type" value="Genomic_DNA"/>
</dbReference>
<feature type="domain" description="Helicase ATP-binding" evidence="1">
    <location>
        <begin position="73"/>
        <end position="227"/>
    </location>
</feature>
<keyword evidence="3" id="KW-0347">Helicase</keyword>